<dbReference type="RefSeq" id="WP_123610787.1">
    <property type="nucleotide sequence ID" value="NZ_RJVG01000015.1"/>
</dbReference>
<dbReference type="GO" id="GO:0016020">
    <property type="term" value="C:membrane"/>
    <property type="evidence" value="ECO:0007669"/>
    <property type="project" value="GOC"/>
</dbReference>
<dbReference type="Pfam" id="PF00149">
    <property type="entry name" value="Metallophos"/>
    <property type="match status" value="1"/>
</dbReference>
<dbReference type="EMBL" id="RJVG01000015">
    <property type="protein sequence ID" value="ROR22342.1"/>
    <property type="molecule type" value="Genomic_DNA"/>
</dbReference>
<protein>
    <recommendedName>
        <fullName evidence="3">Calcineurin-like phosphoesterase domain-containing protein</fullName>
    </recommendedName>
</protein>
<evidence type="ECO:0000313" key="4">
    <source>
        <dbReference type="EMBL" id="ROR22342.1"/>
    </source>
</evidence>
<gene>
    <name evidence="4" type="ORF">EDD66_11527</name>
</gene>
<dbReference type="GO" id="GO:0009245">
    <property type="term" value="P:lipid A biosynthetic process"/>
    <property type="evidence" value="ECO:0007669"/>
    <property type="project" value="TreeGrafter"/>
</dbReference>
<dbReference type="InterPro" id="IPR004843">
    <property type="entry name" value="Calcineurin-like_PHP"/>
</dbReference>
<accession>A0A3N1XBK3</accession>
<keyword evidence="2" id="KW-0378">Hydrolase</keyword>
<sequence>MLNNILILLLIILVIRMIFENKMLSTTHYTISSEKFSANFQGKRIILLSDLHNNSFGKNNKKLLNAIHDSKPDVIMIAGDMLVGHPKADNTVALKLVEELARQYTVFYSKGNHEQKLSLNPLTWESSYKEYEDKLKKSNVKFLVNESENYENIIVSGIDISIDFYRKFNRPEMSVSYLEESLKKPDMDKFTILLAHNPMYFKDYVKWGADLVLSGHVHGGIARIPGLGGVISPQYKFFPKYDYGEFKEGSSTMILSRGLGAHTIKLRLFNLPELVVIDLIGKQ</sequence>
<organism evidence="4 5">
    <name type="scientific">Mobilisporobacter senegalensis</name>
    <dbReference type="NCBI Taxonomy" id="1329262"/>
    <lineage>
        <taxon>Bacteria</taxon>
        <taxon>Bacillati</taxon>
        <taxon>Bacillota</taxon>
        <taxon>Clostridia</taxon>
        <taxon>Lachnospirales</taxon>
        <taxon>Lachnospiraceae</taxon>
        <taxon>Mobilisporobacter</taxon>
    </lineage>
</organism>
<comment type="caution">
    <text evidence="4">The sequence shown here is derived from an EMBL/GenBank/DDBJ whole genome shotgun (WGS) entry which is preliminary data.</text>
</comment>
<reference evidence="4 5" key="1">
    <citation type="submission" date="2018-11" db="EMBL/GenBank/DDBJ databases">
        <title>Genomic Encyclopedia of Type Strains, Phase IV (KMG-IV): sequencing the most valuable type-strain genomes for metagenomic binning, comparative biology and taxonomic classification.</title>
        <authorList>
            <person name="Goeker M."/>
        </authorList>
    </citation>
    <scope>NUCLEOTIDE SEQUENCE [LARGE SCALE GENOMIC DNA]</scope>
    <source>
        <strain evidence="4 5">DSM 26537</strain>
    </source>
</reference>
<feature type="domain" description="Calcineurin-like phosphoesterase" evidence="3">
    <location>
        <begin position="44"/>
        <end position="219"/>
    </location>
</feature>
<name>A0A3N1XBK3_9FIRM</name>
<dbReference type="PANTHER" id="PTHR31302:SF31">
    <property type="entry name" value="PHOSPHODIESTERASE YAEI"/>
    <property type="match status" value="1"/>
</dbReference>
<keyword evidence="5" id="KW-1185">Reference proteome</keyword>
<dbReference type="GO" id="GO:0008758">
    <property type="term" value="F:UDP-2,3-diacylglucosamine hydrolase activity"/>
    <property type="evidence" value="ECO:0007669"/>
    <property type="project" value="TreeGrafter"/>
</dbReference>
<dbReference type="InterPro" id="IPR029052">
    <property type="entry name" value="Metallo-depent_PP-like"/>
</dbReference>
<dbReference type="SUPFAM" id="SSF56300">
    <property type="entry name" value="Metallo-dependent phosphatases"/>
    <property type="match status" value="1"/>
</dbReference>
<dbReference type="GO" id="GO:0046872">
    <property type="term" value="F:metal ion binding"/>
    <property type="evidence" value="ECO:0007669"/>
    <property type="project" value="UniProtKB-KW"/>
</dbReference>
<dbReference type="AlphaFoldDB" id="A0A3N1XBK3"/>
<keyword evidence="1" id="KW-0479">Metal-binding</keyword>
<dbReference type="Proteomes" id="UP000273083">
    <property type="component" value="Unassembled WGS sequence"/>
</dbReference>
<evidence type="ECO:0000259" key="3">
    <source>
        <dbReference type="Pfam" id="PF00149"/>
    </source>
</evidence>
<evidence type="ECO:0000256" key="1">
    <source>
        <dbReference type="ARBA" id="ARBA00022723"/>
    </source>
</evidence>
<proteinExistence type="predicted"/>
<dbReference type="Gene3D" id="3.60.21.10">
    <property type="match status" value="1"/>
</dbReference>
<evidence type="ECO:0000256" key="2">
    <source>
        <dbReference type="ARBA" id="ARBA00022801"/>
    </source>
</evidence>
<dbReference type="OrthoDB" id="9780884at2"/>
<evidence type="ECO:0000313" key="5">
    <source>
        <dbReference type="Proteomes" id="UP000273083"/>
    </source>
</evidence>
<dbReference type="PANTHER" id="PTHR31302">
    <property type="entry name" value="TRANSMEMBRANE PROTEIN WITH METALLOPHOSPHOESTERASE DOMAIN-RELATED"/>
    <property type="match status" value="1"/>
</dbReference>
<dbReference type="InterPro" id="IPR051158">
    <property type="entry name" value="Metallophosphoesterase_sf"/>
</dbReference>